<feature type="binding site" evidence="3">
    <location>
        <begin position="7"/>
        <end position="20"/>
    </location>
    <ligand>
        <name>ATP</name>
        <dbReference type="ChEBI" id="CHEBI:30616"/>
    </ligand>
</feature>
<dbReference type="Pfam" id="PF05636">
    <property type="entry name" value="HIGH_NTase1"/>
    <property type="match status" value="1"/>
</dbReference>
<keyword evidence="1 3" id="KW-0436">Ligase</keyword>
<dbReference type="SUPFAM" id="SSF52374">
    <property type="entry name" value="Nucleotidylyl transferase"/>
    <property type="match status" value="1"/>
</dbReference>
<dbReference type="EMBL" id="RBZP01000001">
    <property type="protein sequence ID" value="RKQ37383.1"/>
    <property type="molecule type" value="Genomic_DNA"/>
</dbReference>
<proteinExistence type="inferred from homology"/>
<accession>A0A495AC15</accession>
<dbReference type="Gene3D" id="3.40.50.620">
    <property type="entry name" value="HUPs"/>
    <property type="match status" value="1"/>
</dbReference>
<feature type="binding site" evidence="3">
    <location>
        <position position="187"/>
    </location>
    <ligand>
        <name>ATP</name>
        <dbReference type="ChEBI" id="CHEBI:30616"/>
    </ligand>
</feature>
<dbReference type="InterPro" id="IPR014729">
    <property type="entry name" value="Rossmann-like_a/b/a_fold"/>
</dbReference>
<dbReference type="HAMAP" id="MF_01539">
    <property type="entry name" value="TmcAL"/>
    <property type="match status" value="1"/>
</dbReference>
<evidence type="ECO:0000313" key="4">
    <source>
        <dbReference type="EMBL" id="RKQ37383.1"/>
    </source>
</evidence>
<keyword evidence="3" id="KW-0067">ATP-binding</keyword>
<keyword evidence="2 3" id="KW-0819">tRNA processing</keyword>
<comment type="similarity">
    <text evidence="3">Belongs to the TmcAL family.</text>
</comment>
<dbReference type="NCBIfam" id="NF010191">
    <property type="entry name" value="PRK13670.1"/>
    <property type="match status" value="1"/>
</dbReference>
<keyword evidence="3" id="KW-0820">tRNA-binding</keyword>
<comment type="subcellular location">
    <subcellularLocation>
        <location evidence="3">Cytoplasm</location>
    </subcellularLocation>
</comment>
<name>A0A495AC15_9BACI</name>
<dbReference type="GO" id="GO:0000049">
    <property type="term" value="F:tRNA binding"/>
    <property type="evidence" value="ECO:0007669"/>
    <property type="project" value="UniProtKB-KW"/>
</dbReference>
<dbReference type="OrthoDB" id="9769796at2"/>
<dbReference type="PANTHER" id="PTHR37825:SF1">
    <property type="entry name" value="TRNA(MET) CYTIDINE ACETATE LIGASE"/>
    <property type="match status" value="1"/>
</dbReference>
<dbReference type="PANTHER" id="PTHR37825">
    <property type="entry name" value="TRNA(MET) CYTIDINE ACETATE LIGASE"/>
    <property type="match status" value="1"/>
</dbReference>
<reference evidence="4 5" key="1">
    <citation type="journal article" date="2016" name="Int. J. Syst. Evol. Microbiol.">
        <title>Oceanobacillus halophilus sp. nov., a novel moderately halophilic bacterium from a hypersaline lake.</title>
        <authorList>
            <person name="Amoozegar M.A."/>
            <person name="Bagheri M."/>
            <person name="Makhdoumi A."/>
            <person name="Nikou M.M."/>
            <person name="Fazeli S.A.S."/>
            <person name="Schumann P."/>
            <person name="Sproer C."/>
            <person name="Sanchez-Porro C."/>
            <person name="Ventosa A."/>
        </authorList>
    </citation>
    <scope>NUCLEOTIDE SEQUENCE [LARGE SCALE GENOMIC DNA]</scope>
    <source>
        <strain evidence="4 5">DSM 23996</strain>
    </source>
</reference>
<sequence>MKACGLIVEYNPFHNGHAYHIQEAKKVSNADCMIAIMSGSFLQRGEPAIIDKFHRTKAAISAGIDIVLELPYVFAVQNSDIFAKGAVLSLNELGVSSICFGSESGNISYFIKSYENYKEKEPIFKNILKSRLAEGMSFPEASKLAYQEIGLTNKELDLAQPNNILGFSYVKAIMDNQLPIEPLTIERTKNNFHDQMITDKIASATSIRKNLIDMNQLTEEITKAIPNATINQLEHYKKLANIWHTWEHYFHLLHYRVMTMSKEELREIHGVTEGIENRIKNAAKQANSLYEWIELVKTKRYTWTRIQRIFVHILTNTTKKDIEPIIHSQKIPYTRILGLTNRGRKFLNTRKKDISTPIITSFNRETNQMLEMEERATHAYLSILNPDTRRKLFQQELRAPIISETEKD</sequence>
<feature type="binding site" evidence="3">
    <location>
        <position position="162"/>
    </location>
    <ligand>
        <name>ATP</name>
        <dbReference type="ChEBI" id="CHEBI:30616"/>
    </ligand>
</feature>
<protein>
    <recommendedName>
        <fullName evidence="3">tRNA(Met) cytidine acetate ligase</fullName>
        <ecNumber evidence="3">6.3.4.-</ecNumber>
    </recommendedName>
</protein>
<keyword evidence="3" id="KW-0547">Nucleotide-binding</keyword>
<dbReference type="GO" id="GO:0006400">
    <property type="term" value="P:tRNA modification"/>
    <property type="evidence" value="ECO:0007669"/>
    <property type="project" value="UniProtKB-UniRule"/>
</dbReference>
<dbReference type="InterPro" id="IPR008513">
    <property type="entry name" value="tRNA(Met)_cyd_acetate_ligase"/>
</dbReference>
<comment type="caution">
    <text evidence="4">The sequence shown here is derived from an EMBL/GenBank/DDBJ whole genome shotgun (WGS) entry which is preliminary data.</text>
</comment>
<evidence type="ECO:0000256" key="1">
    <source>
        <dbReference type="ARBA" id="ARBA00022598"/>
    </source>
</evidence>
<dbReference type="GO" id="GO:0005737">
    <property type="term" value="C:cytoplasm"/>
    <property type="evidence" value="ECO:0007669"/>
    <property type="project" value="UniProtKB-SubCell"/>
</dbReference>
<comment type="function">
    <text evidence="3">Catalyzes the formation of N(4)-acetylcytidine (ac(4)C) at the wobble position of elongator tRNA(Met), using acetate and ATP as substrates. First activates an acetate ion to form acetyladenylate (Ac-AMP) and then transfers the acetyl group to tRNA to form ac(4)C34.</text>
</comment>
<evidence type="ECO:0000256" key="3">
    <source>
        <dbReference type="HAMAP-Rule" id="MF_01539"/>
    </source>
</evidence>
<dbReference type="GO" id="GO:0005524">
    <property type="term" value="F:ATP binding"/>
    <property type="evidence" value="ECO:0007669"/>
    <property type="project" value="UniProtKB-KW"/>
</dbReference>
<dbReference type="GO" id="GO:0016879">
    <property type="term" value="F:ligase activity, forming carbon-nitrogen bonds"/>
    <property type="evidence" value="ECO:0007669"/>
    <property type="project" value="UniProtKB-UniRule"/>
</dbReference>
<keyword evidence="3" id="KW-0694">RNA-binding</keyword>
<evidence type="ECO:0000313" key="5">
    <source>
        <dbReference type="Proteomes" id="UP000269301"/>
    </source>
</evidence>
<dbReference type="GO" id="GO:0016740">
    <property type="term" value="F:transferase activity"/>
    <property type="evidence" value="ECO:0007669"/>
    <property type="project" value="UniProtKB-KW"/>
</dbReference>
<organism evidence="4 5">
    <name type="scientific">Oceanobacillus halophilus</name>
    <dbReference type="NCBI Taxonomy" id="930130"/>
    <lineage>
        <taxon>Bacteria</taxon>
        <taxon>Bacillati</taxon>
        <taxon>Bacillota</taxon>
        <taxon>Bacilli</taxon>
        <taxon>Bacillales</taxon>
        <taxon>Bacillaceae</taxon>
        <taxon>Oceanobacillus</taxon>
    </lineage>
</organism>
<dbReference type="Proteomes" id="UP000269301">
    <property type="component" value="Unassembled WGS sequence"/>
</dbReference>
<keyword evidence="3" id="KW-0963">Cytoplasm</keyword>
<dbReference type="AlphaFoldDB" id="A0A495AC15"/>
<keyword evidence="5" id="KW-1185">Reference proteome</keyword>
<keyword evidence="4" id="KW-0808">Transferase</keyword>
<dbReference type="EC" id="6.3.4.-" evidence="3"/>
<dbReference type="RefSeq" id="WP_121202464.1">
    <property type="nucleotide sequence ID" value="NZ_RBZP01000001.1"/>
</dbReference>
<feature type="binding site" evidence="3">
    <location>
        <position position="101"/>
    </location>
    <ligand>
        <name>ATP</name>
        <dbReference type="ChEBI" id="CHEBI:30616"/>
    </ligand>
</feature>
<comment type="catalytic activity">
    <reaction evidence="3">
        <text>cytidine(34) in elongator tRNA(Met) + acetate + ATP = N(4)-acetylcytidine(34) in elongator tRNA(Met) + AMP + diphosphate</text>
        <dbReference type="Rhea" id="RHEA:58144"/>
        <dbReference type="Rhea" id="RHEA-COMP:10693"/>
        <dbReference type="Rhea" id="RHEA-COMP:10694"/>
        <dbReference type="ChEBI" id="CHEBI:30089"/>
        <dbReference type="ChEBI" id="CHEBI:30616"/>
        <dbReference type="ChEBI" id="CHEBI:33019"/>
        <dbReference type="ChEBI" id="CHEBI:74900"/>
        <dbReference type="ChEBI" id="CHEBI:82748"/>
        <dbReference type="ChEBI" id="CHEBI:456215"/>
    </reaction>
</comment>
<gene>
    <name evidence="3" type="primary">tmcAL</name>
    <name evidence="4" type="ORF">D8M06_00845</name>
</gene>
<comment type="caution">
    <text evidence="3">Lacks conserved residue(s) required for the propagation of feature annotation.</text>
</comment>
<evidence type="ECO:0000256" key="2">
    <source>
        <dbReference type="ARBA" id="ARBA00022694"/>
    </source>
</evidence>